<evidence type="ECO:0000313" key="3">
    <source>
        <dbReference type="Proteomes" id="UP000183812"/>
    </source>
</evidence>
<dbReference type="InterPro" id="IPR011104">
    <property type="entry name" value="Hpr_kin/Pase_C"/>
</dbReference>
<dbReference type="GO" id="GO:0000155">
    <property type="term" value="F:phosphorelay sensor kinase activity"/>
    <property type="evidence" value="ECO:0007669"/>
    <property type="project" value="InterPro"/>
</dbReference>
<dbReference type="Pfam" id="PF07475">
    <property type="entry name" value="Hpr_kinase_C"/>
    <property type="match status" value="1"/>
</dbReference>
<name>A0A1G7KTL9_RHOCA</name>
<proteinExistence type="predicted"/>
<keyword evidence="2" id="KW-0418">Kinase</keyword>
<evidence type="ECO:0000259" key="1">
    <source>
        <dbReference type="Pfam" id="PF07475"/>
    </source>
</evidence>
<dbReference type="Gene3D" id="3.40.50.300">
    <property type="entry name" value="P-loop containing nucleotide triphosphate hydrolases"/>
    <property type="match status" value="1"/>
</dbReference>
<evidence type="ECO:0000313" key="2">
    <source>
        <dbReference type="EMBL" id="SDF40436.1"/>
    </source>
</evidence>
<gene>
    <name evidence="2" type="ORF">SAMN04244550_02200</name>
</gene>
<protein>
    <submittedName>
        <fullName evidence="2">HPr kinase/phosphorylase</fullName>
    </submittedName>
</protein>
<dbReference type="EMBL" id="FNAY01000010">
    <property type="protein sequence ID" value="SDF40436.1"/>
    <property type="molecule type" value="Genomic_DNA"/>
</dbReference>
<reference evidence="2 3" key="1">
    <citation type="submission" date="2016-10" db="EMBL/GenBank/DDBJ databases">
        <authorList>
            <person name="de Groot N.N."/>
        </authorList>
    </citation>
    <scope>NUCLEOTIDE SEQUENCE [LARGE SCALE GENOMIC DNA]</scope>
    <source>
        <strain evidence="3">DSM 938 / 37b4</strain>
    </source>
</reference>
<dbReference type="InterPro" id="IPR027417">
    <property type="entry name" value="P-loop_NTPase"/>
</dbReference>
<dbReference type="GO" id="GO:0006109">
    <property type="term" value="P:regulation of carbohydrate metabolic process"/>
    <property type="evidence" value="ECO:0007669"/>
    <property type="project" value="InterPro"/>
</dbReference>
<accession>A0A1G7KTL9</accession>
<dbReference type="Proteomes" id="UP000183812">
    <property type="component" value="Unassembled WGS sequence"/>
</dbReference>
<organism evidence="2 3">
    <name type="scientific">Rhodobacter capsulatus</name>
    <name type="common">Rhodopseudomonas capsulata</name>
    <dbReference type="NCBI Taxonomy" id="1061"/>
    <lineage>
        <taxon>Bacteria</taxon>
        <taxon>Pseudomonadati</taxon>
        <taxon>Pseudomonadota</taxon>
        <taxon>Alphaproteobacteria</taxon>
        <taxon>Rhodobacterales</taxon>
        <taxon>Rhodobacter group</taxon>
        <taxon>Rhodobacter</taxon>
    </lineage>
</organism>
<dbReference type="AlphaFoldDB" id="A0A1G7KTL9"/>
<feature type="domain" description="HPr kinase/phosphorylase C-terminal" evidence="1">
    <location>
        <begin position="35"/>
        <end position="101"/>
    </location>
</feature>
<dbReference type="GO" id="GO:0005524">
    <property type="term" value="F:ATP binding"/>
    <property type="evidence" value="ECO:0007669"/>
    <property type="project" value="InterPro"/>
</dbReference>
<sequence>MPTSLRSRWAPASSSACRSEVGAPLHATAVALTPEAGVLILGPSGAGKSSLALRLMALGARLVADDGVLLTVEAGALIARAPAPIAGLIEARGAGILRAEALAQARIVLAVDIGRDETERLPPSREIAVLDVTLPLVLRLQHGHLEAVILQWLKAGRAM</sequence>
<dbReference type="CDD" id="cd01918">
    <property type="entry name" value="HprK_C"/>
    <property type="match status" value="1"/>
</dbReference>
<dbReference type="SUPFAM" id="SSF53795">
    <property type="entry name" value="PEP carboxykinase-like"/>
    <property type="match status" value="1"/>
</dbReference>
<keyword evidence="2" id="KW-0808">Transferase</keyword>